<feature type="compositionally biased region" description="Basic residues" evidence="1">
    <location>
        <begin position="24"/>
        <end position="34"/>
    </location>
</feature>
<protein>
    <submittedName>
        <fullName evidence="2">Putative capsid protein</fullName>
    </submittedName>
</protein>
<accession>A0A6B9KGF1</accession>
<reference evidence="2" key="1">
    <citation type="submission" date="2019-10" db="EMBL/GenBank/DDBJ databases">
        <authorList>
            <person name="Nitsche A."/>
            <person name="Hankeln T."/>
            <person name="Acosta O."/>
            <person name="Velez I.D."/>
            <person name="Schiemann D.J."/>
        </authorList>
    </citation>
    <scope>NUCLEOTIDE SEQUENCE</scope>
    <source>
        <strain evidence="2">Psal 1745-39</strain>
    </source>
</reference>
<sequence length="362" mass="41298">MSEKLVLSCSDSDDESVPVAKQPRLAKPRQKRPGKGAMERRNEKNRERMNQKAYEQLFAQCRDPENLFARTTDLNALEAKYNRWDELLKGGGTIFDDNEVVGPILIETEALSEPARDKHLLFMQGKDEGIVEVTYFNLQSDESDDSDVQMEDAPQYVVEQVPYTHTVMEKCVLLPAIDLGNIPEVTRSVDLGALKSEDRYGDINTGDLYKAKTITSLRPVQRLLDPPSLSQMELDEPPVNVMFRGESYSVSRYADEAAGDQPGTPELGPTCSFQPDQEETFEVEVYRRIEETVIMWHCSGVRRVLFSTRAQEKIQYHPLTRKELFSDWDVVMCIYHANSLGDYVRDVVQVYRDPDALSRDDV</sequence>
<organism evidence="2">
    <name type="scientific">Atrato Partiti-like virus 3</name>
    <dbReference type="NCBI Taxonomy" id="2689328"/>
    <lineage>
        <taxon>Viruses</taxon>
        <taxon>Riboviria</taxon>
        <taxon>Orthornavirae</taxon>
        <taxon>Pisuviricota</taxon>
        <taxon>Duplopiviricetes</taxon>
        <taxon>Durnavirales</taxon>
        <taxon>Partitiviridae</taxon>
    </lineage>
</organism>
<feature type="region of interest" description="Disordered" evidence="1">
    <location>
        <begin position="1"/>
        <end position="49"/>
    </location>
</feature>
<proteinExistence type="predicted"/>
<name>A0A6B9KGF1_9VIRU</name>
<evidence type="ECO:0000256" key="1">
    <source>
        <dbReference type="SAM" id="MobiDB-lite"/>
    </source>
</evidence>
<evidence type="ECO:0000313" key="2">
    <source>
        <dbReference type="EMBL" id="QHA33900.1"/>
    </source>
</evidence>
<dbReference type="EMBL" id="MN661062">
    <property type="protein sequence ID" value="QHA33900.1"/>
    <property type="molecule type" value="Genomic_RNA"/>
</dbReference>
<feature type="compositionally biased region" description="Basic and acidic residues" evidence="1">
    <location>
        <begin position="37"/>
        <end position="49"/>
    </location>
</feature>